<dbReference type="InterPro" id="IPR050135">
    <property type="entry name" value="dGTPase-like"/>
</dbReference>
<evidence type="ECO:0000313" key="2">
    <source>
        <dbReference type="EMBL" id="KLO13832.1"/>
    </source>
</evidence>
<dbReference type="AlphaFoldDB" id="A0A0H2RQD4"/>
<dbReference type="InterPro" id="IPR006674">
    <property type="entry name" value="HD_domain"/>
</dbReference>
<keyword evidence="3" id="KW-1185">Reference proteome</keyword>
<dbReference type="InParanoid" id="A0A0H2RQD4"/>
<dbReference type="GO" id="GO:0006203">
    <property type="term" value="P:dGTP catabolic process"/>
    <property type="evidence" value="ECO:0007669"/>
    <property type="project" value="TreeGrafter"/>
</dbReference>
<evidence type="ECO:0000259" key="1">
    <source>
        <dbReference type="SMART" id="SM00471"/>
    </source>
</evidence>
<dbReference type="PANTHER" id="PTHR11373">
    <property type="entry name" value="DEOXYNUCLEOSIDE TRIPHOSPHATE TRIPHOSPHOHYDROLASE"/>
    <property type="match status" value="1"/>
</dbReference>
<dbReference type="CDD" id="cd00077">
    <property type="entry name" value="HDc"/>
    <property type="match status" value="1"/>
</dbReference>
<dbReference type="GO" id="GO:0008832">
    <property type="term" value="F:dGTPase activity"/>
    <property type="evidence" value="ECO:0007669"/>
    <property type="project" value="TreeGrafter"/>
</dbReference>
<gene>
    <name evidence="2" type="ORF">SCHPADRAFT_827447</name>
</gene>
<dbReference type="SMART" id="SM00471">
    <property type="entry name" value="HDc"/>
    <property type="match status" value="1"/>
</dbReference>
<accession>A0A0H2RQD4</accession>
<dbReference type="GO" id="GO:0005634">
    <property type="term" value="C:nucleus"/>
    <property type="evidence" value="ECO:0007669"/>
    <property type="project" value="TreeGrafter"/>
</dbReference>
<dbReference type="PANTHER" id="PTHR11373:SF4">
    <property type="entry name" value="DEOXYNUCLEOSIDE TRIPHOSPHATE TRIPHOSPHOHYDROLASE SAMHD1"/>
    <property type="match status" value="1"/>
</dbReference>
<feature type="non-terminal residue" evidence="2">
    <location>
        <position position="1"/>
    </location>
</feature>
<dbReference type="Gene3D" id="1.10.3210.10">
    <property type="entry name" value="Hypothetical protein af1432"/>
    <property type="match status" value="1"/>
</dbReference>
<evidence type="ECO:0000313" key="3">
    <source>
        <dbReference type="Proteomes" id="UP000053477"/>
    </source>
</evidence>
<organism evidence="2 3">
    <name type="scientific">Schizopora paradoxa</name>
    <dbReference type="NCBI Taxonomy" id="27342"/>
    <lineage>
        <taxon>Eukaryota</taxon>
        <taxon>Fungi</taxon>
        <taxon>Dikarya</taxon>
        <taxon>Basidiomycota</taxon>
        <taxon>Agaricomycotina</taxon>
        <taxon>Agaricomycetes</taxon>
        <taxon>Hymenochaetales</taxon>
        <taxon>Schizoporaceae</taxon>
        <taxon>Schizopora</taxon>
    </lineage>
</organism>
<dbReference type="Pfam" id="PF01966">
    <property type="entry name" value="HD"/>
    <property type="match status" value="1"/>
</dbReference>
<protein>
    <recommendedName>
        <fullName evidence="1">HD/PDEase domain-containing protein</fullName>
    </recommendedName>
</protein>
<dbReference type="STRING" id="27342.A0A0H2RQD4"/>
<sequence length="399" mass="46724">DRPQFQRLREIKQLGVSYRVFVSASHNRFEHCLGVAHLAGELARHLQQQQPELKITDRDVSCVELAGLCHDLGHGPWSHVWDNMFIPAVLPGVKWSHEEASEMMFDDLIATNNISIPREDVDFIKDLIRGAPNHSKPEKPFLFEIVANRRNGIDVDKFDYIQRDTKAIGLGHSFDTKSIIDSARVIGDEICYNIKMANNLFEICYTRFSLHKRIYNHKTARAIELMIIDALKLAEPHMKIAQRIRDPKKYLHLTDNIMQSIKMSEEACLEQTRHLFWRIDTRDLYRCVDFKAYDWQFYDRLREWFTEEAIVKKAKELYNPETDDVTQELVDKLDKSHVIVDICRMHYGMKEHNPLDSVRFYSKRNTKGMNPLHNRGDSSTLMPSCFGECLIRVYTRDPE</sequence>
<dbReference type="Proteomes" id="UP000053477">
    <property type="component" value="Unassembled WGS sequence"/>
</dbReference>
<dbReference type="EMBL" id="KQ085953">
    <property type="protein sequence ID" value="KLO13832.1"/>
    <property type="molecule type" value="Genomic_DNA"/>
</dbReference>
<dbReference type="SUPFAM" id="SSF109604">
    <property type="entry name" value="HD-domain/PDEase-like"/>
    <property type="match status" value="1"/>
</dbReference>
<feature type="domain" description="HD/PDEase" evidence="1">
    <location>
        <begin position="24"/>
        <end position="243"/>
    </location>
</feature>
<dbReference type="InterPro" id="IPR003607">
    <property type="entry name" value="HD/PDEase_dom"/>
</dbReference>
<proteinExistence type="predicted"/>
<name>A0A0H2RQD4_9AGAM</name>
<reference evidence="2 3" key="1">
    <citation type="submission" date="2015-04" db="EMBL/GenBank/DDBJ databases">
        <title>Complete genome sequence of Schizopora paradoxa KUC8140, a cosmopolitan wood degrader in East Asia.</title>
        <authorList>
            <consortium name="DOE Joint Genome Institute"/>
            <person name="Min B."/>
            <person name="Park H."/>
            <person name="Jang Y."/>
            <person name="Kim J.-J."/>
            <person name="Kim K.H."/>
            <person name="Pangilinan J."/>
            <person name="Lipzen A."/>
            <person name="Riley R."/>
            <person name="Grigoriev I.V."/>
            <person name="Spatafora J.W."/>
            <person name="Choi I.-G."/>
        </authorList>
    </citation>
    <scope>NUCLEOTIDE SEQUENCE [LARGE SCALE GENOMIC DNA]</scope>
    <source>
        <strain evidence="2 3">KUC8140</strain>
    </source>
</reference>
<dbReference type="Gene3D" id="3.30.70.2760">
    <property type="match status" value="1"/>
</dbReference>
<dbReference type="OrthoDB" id="9991235at2759"/>